<organism evidence="3 4">
    <name type="scientific">Paractinoplanes aksuensis</name>
    <dbReference type="NCBI Taxonomy" id="2939490"/>
    <lineage>
        <taxon>Bacteria</taxon>
        <taxon>Bacillati</taxon>
        <taxon>Actinomycetota</taxon>
        <taxon>Actinomycetes</taxon>
        <taxon>Micromonosporales</taxon>
        <taxon>Micromonosporaceae</taxon>
        <taxon>Paractinoplanes</taxon>
    </lineage>
</organism>
<dbReference type="InterPro" id="IPR005674">
    <property type="entry name" value="CocE/Ser_esterase"/>
</dbReference>
<dbReference type="Gene3D" id="1.10.3020.10">
    <property type="entry name" value="alpha-amino acid ester hydrolase ( Helical cap domain)"/>
    <property type="match status" value="1"/>
</dbReference>
<dbReference type="InterPro" id="IPR008979">
    <property type="entry name" value="Galactose-bd-like_sf"/>
</dbReference>
<dbReference type="Gene3D" id="2.60.120.260">
    <property type="entry name" value="Galactose-binding domain-like"/>
    <property type="match status" value="1"/>
</dbReference>
<dbReference type="InterPro" id="IPR029058">
    <property type="entry name" value="AB_hydrolase_fold"/>
</dbReference>
<accession>A0ABT1DR48</accession>
<dbReference type="SUPFAM" id="SSF49785">
    <property type="entry name" value="Galactose-binding domain-like"/>
    <property type="match status" value="1"/>
</dbReference>
<dbReference type="Proteomes" id="UP001523369">
    <property type="component" value="Unassembled WGS sequence"/>
</dbReference>
<comment type="caution">
    <text evidence="3">The sequence shown here is derived from an EMBL/GenBank/DDBJ whole genome shotgun (WGS) entry which is preliminary data.</text>
</comment>
<dbReference type="SUPFAM" id="SSF53474">
    <property type="entry name" value="alpha/beta-Hydrolases"/>
    <property type="match status" value="1"/>
</dbReference>
<evidence type="ECO:0000256" key="1">
    <source>
        <dbReference type="ARBA" id="ARBA00022801"/>
    </source>
</evidence>
<dbReference type="InterPro" id="IPR013736">
    <property type="entry name" value="Xaa-Pro_dipept_C"/>
</dbReference>
<proteinExistence type="predicted"/>
<feature type="domain" description="Xaa-Pro dipeptidyl-peptidase C-terminal" evidence="2">
    <location>
        <begin position="307"/>
        <end position="514"/>
    </location>
</feature>
<dbReference type="Pfam" id="PF02129">
    <property type="entry name" value="Peptidase_S15"/>
    <property type="match status" value="1"/>
</dbReference>
<dbReference type="NCBIfam" id="TIGR00976">
    <property type="entry name" value="CocE_NonD"/>
    <property type="match status" value="1"/>
</dbReference>
<dbReference type="InterPro" id="IPR000383">
    <property type="entry name" value="Xaa-Pro-like_dom"/>
</dbReference>
<dbReference type="EMBL" id="JAMYJR010000024">
    <property type="protein sequence ID" value="MCO8273318.1"/>
    <property type="molecule type" value="Genomic_DNA"/>
</dbReference>
<keyword evidence="1 3" id="KW-0378">Hydrolase</keyword>
<evidence type="ECO:0000313" key="3">
    <source>
        <dbReference type="EMBL" id="MCO8273318.1"/>
    </source>
</evidence>
<reference evidence="3 4" key="1">
    <citation type="submission" date="2022-06" db="EMBL/GenBank/DDBJ databases">
        <title>New Species of the Genus Actinoplanes, ActinopZanes ferrugineus.</title>
        <authorList>
            <person name="Ding P."/>
        </authorList>
    </citation>
    <scope>NUCLEOTIDE SEQUENCE [LARGE SCALE GENOMIC DNA]</scope>
    <source>
        <strain evidence="3 4">TRM88003</strain>
    </source>
</reference>
<evidence type="ECO:0000259" key="2">
    <source>
        <dbReference type="SMART" id="SM00939"/>
    </source>
</evidence>
<name>A0ABT1DR48_9ACTN</name>
<dbReference type="SMART" id="SM00939">
    <property type="entry name" value="PepX_C"/>
    <property type="match status" value="1"/>
</dbReference>
<evidence type="ECO:0000313" key="4">
    <source>
        <dbReference type="Proteomes" id="UP001523369"/>
    </source>
</evidence>
<keyword evidence="4" id="KW-1185">Reference proteome</keyword>
<protein>
    <submittedName>
        <fullName evidence="3">CocE/NonD family hydrolase</fullName>
    </submittedName>
</protein>
<dbReference type="GO" id="GO:0016787">
    <property type="term" value="F:hydrolase activity"/>
    <property type="evidence" value="ECO:0007669"/>
    <property type="project" value="UniProtKB-KW"/>
</dbReference>
<sequence>MRRLPLSLRLLSRRAPGPYSVQRELAVPVPAADGVPLLTDHYAPVGGDPCPTVLIRAPYLRSGFPWNLIYGVRFAEQGFHVLLQSSRGTLGSGGTFHMWKNETADGVATVEWLRKQTWFSGELYTVGASYMAYTQAALAVDPPPEWRGAVMQMGFTDGHDFFWAGGAFGLERALVGGLGLKQGGATSGEMLRGAIGMKFRLSRAVLGLPLLDAYPSLFGGRRPAFEEWLAHSERSYWAGANVAEAAGTMEVPVSLALGWWDLSINQVLDQYARLRAADRDVDLLIGPWTHTSALEKGWTEVFGQAMRRLRGEPPACRVRIHVGGTDEWRDLPDWPPPDARTERLRLDSFTADRGWSFRYDPTDPTPSIGGPLQSPTQGQVDNAPLEKRADVLLFTSDPVERPLTLMGPVRAEVAASTTAASADVFVRLCDVDPAGRSLNVCDGLTRFTTDGPVVVDMGHTAHVFRPGHRLRLQVSGGAHPRFLRNYGTDEPPGPATALTPTRTTIGADSEFMLTLV</sequence>
<dbReference type="Gene3D" id="3.40.50.1820">
    <property type="entry name" value="alpha/beta hydrolase"/>
    <property type="match status" value="1"/>
</dbReference>
<dbReference type="RefSeq" id="WP_253239398.1">
    <property type="nucleotide sequence ID" value="NZ_JAMYJR010000024.1"/>
</dbReference>
<dbReference type="Pfam" id="PF08530">
    <property type="entry name" value="PepX_C"/>
    <property type="match status" value="1"/>
</dbReference>
<gene>
    <name evidence="3" type="ORF">M1L60_22245</name>
</gene>